<protein>
    <submittedName>
        <fullName evidence="1">Uncharacterized protein</fullName>
    </submittedName>
</protein>
<comment type="caution">
    <text evidence="1">The sequence shown here is derived from an EMBL/GenBank/DDBJ whole genome shotgun (WGS) entry which is preliminary data.</text>
</comment>
<accession>A0A9W4MP15</accession>
<reference evidence="1" key="1">
    <citation type="submission" date="2021-07" db="EMBL/GenBank/DDBJ databases">
        <authorList>
            <person name="Branca A.L. A."/>
        </authorList>
    </citation>
    <scope>NUCLEOTIDE SEQUENCE</scope>
</reference>
<evidence type="ECO:0000313" key="1">
    <source>
        <dbReference type="EMBL" id="CAG7986116.1"/>
    </source>
</evidence>
<dbReference type="OrthoDB" id="276546at2759"/>
<dbReference type="AlphaFoldDB" id="A0A9W4MP15"/>
<dbReference type="EMBL" id="CAJVNV010000041">
    <property type="protein sequence ID" value="CAG7986116.1"/>
    <property type="molecule type" value="Genomic_DNA"/>
</dbReference>
<name>A0A9W4MP15_PENNA</name>
<dbReference type="Proteomes" id="UP001153461">
    <property type="component" value="Unassembled WGS sequence"/>
</dbReference>
<organism evidence="1 2">
    <name type="scientific">Penicillium nalgiovense</name>
    <dbReference type="NCBI Taxonomy" id="60175"/>
    <lineage>
        <taxon>Eukaryota</taxon>
        <taxon>Fungi</taxon>
        <taxon>Dikarya</taxon>
        <taxon>Ascomycota</taxon>
        <taxon>Pezizomycotina</taxon>
        <taxon>Eurotiomycetes</taxon>
        <taxon>Eurotiomycetidae</taxon>
        <taxon>Eurotiales</taxon>
        <taxon>Aspergillaceae</taxon>
        <taxon>Penicillium</taxon>
    </lineage>
</organism>
<gene>
    <name evidence="1" type="ORF">PNAL_LOCUS1464</name>
</gene>
<evidence type="ECO:0000313" key="2">
    <source>
        <dbReference type="Proteomes" id="UP001153461"/>
    </source>
</evidence>
<sequence>MHPRRMHAPEMGIFVIMAAIYKQYVLPENRGSICYPSTMANIFAN</sequence>
<proteinExistence type="predicted"/>